<reference evidence="13 14" key="1">
    <citation type="journal article" date="2024" name="Science">
        <title>Giant polyketide synthase enzymes in the biosynthesis of giant marine polyether toxins.</title>
        <authorList>
            <person name="Fallon T.R."/>
            <person name="Shende V.V."/>
            <person name="Wierzbicki I.H."/>
            <person name="Pendleton A.L."/>
            <person name="Watervoot N.F."/>
            <person name="Auber R.P."/>
            <person name="Gonzalez D.J."/>
            <person name="Wisecaver J.H."/>
            <person name="Moore B.S."/>
        </authorList>
    </citation>
    <scope>NUCLEOTIDE SEQUENCE [LARGE SCALE GENOMIC DNA]</scope>
    <source>
        <strain evidence="13 14">12B1</strain>
    </source>
</reference>
<evidence type="ECO:0000256" key="1">
    <source>
        <dbReference type="ARBA" id="ARBA00002241"/>
    </source>
</evidence>
<dbReference type="InterPro" id="IPR019956">
    <property type="entry name" value="Ubiquitin_dom"/>
</dbReference>
<keyword evidence="6" id="KW-0963">Cytoplasm</keyword>
<dbReference type="SUPFAM" id="SSF57829">
    <property type="entry name" value="Zn-binding ribosomal proteins"/>
    <property type="match status" value="1"/>
</dbReference>
<dbReference type="AlphaFoldDB" id="A0AB34IX04"/>
<evidence type="ECO:0000256" key="6">
    <source>
        <dbReference type="ARBA" id="ARBA00022490"/>
    </source>
</evidence>
<keyword evidence="8" id="KW-0689">Ribosomal protein</keyword>
<evidence type="ECO:0000256" key="7">
    <source>
        <dbReference type="ARBA" id="ARBA00022499"/>
    </source>
</evidence>
<keyword evidence="10" id="KW-0687">Ribonucleoprotein</keyword>
<evidence type="ECO:0000256" key="9">
    <source>
        <dbReference type="ARBA" id="ARBA00023242"/>
    </source>
</evidence>
<gene>
    <name evidence="13" type="ORF">AB1Y20_004689</name>
</gene>
<keyword evidence="14" id="KW-1185">Reference proteome</keyword>
<name>A0AB34IX04_PRYPA</name>
<comment type="subcellular location">
    <subcellularLocation>
        <location evidence="3">Cytoplasm</location>
    </subcellularLocation>
    <subcellularLocation>
        <location evidence="2">Nucleus</location>
    </subcellularLocation>
</comment>
<dbReference type="InterPro" id="IPR000626">
    <property type="entry name" value="Ubiquitin-like_dom"/>
</dbReference>
<keyword evidence="9" id="KW-0539">Nucleus</keyword>
<dbReference type="InterPro" id="IPR011332">
    <property type="entry name" value="Ribosomal_zn-bd"/>
</dbReference>
<sequence length="140" mass="15441">MRGMHEGVPTSSLIFVRGLSGSTVTVNDLCSNDAVLACCSKIAAKEGFDCDDVRLVFEGKQMEMSRQLGEYNVVHGSTLHLMGRLEGGVIEPSLVVLAKKFNQDKKICRICYARLPSRATNCRKKACGHTNQLRPKKKLK</sequence>
<dbReference type="GO" id="GO:0005737">
    <property type="term" value="C:cytoplasm"/>
    <property type="evidence" value="ECO:0007669"/>
    <property type="project" value="UniProtKB-SubCell"/>
</dbReference>
<feature type="domain" description="Ubiquitin-like" evidence="12">
    <location>
        <begin position="14"/>
        <end position="88"/>
    </location>
</feature>
<evidence type="ECO:0000313" key="13">
    <source>
        <dbReference type="EMBL" id="KAL1508591.1"/>
    </source>
</evidence>
<dbReference type="PROSITE" id="PS50053">
    <property type="entry name" value="UBIQUITIN_2"/>
    <property type="match status" value="1"/>
</dbReference>
<dbReference type="InterPro" id="IPR038587">
    <property type="entry name" value="Ribosomal_eL40_sf"/>
</dbReference>
<comment type="subunit">
    <text evidence="11">Part of the 60S ribosomal subunit.</text>
</comment>
<evidence type="ECO:0000256" key="8">
    <source>
        <dbReference type="ARBA" id="ARBA00022980"/>
    </source>
</evidence>
<dbReference type="GO" id="GO:0005634">
    <property type="term" value="C:nucleus"/>
    <property type="evidence" value="ECO:0007669"/>
    <property type="project" value="UniProtKB-SubCell"/>
</dbReference>
<evidence type="ECO:0000256" key="11">
    <source>
        <dbReference type="ARBA" id="ARBA00035124"/>
    </source>
</evidence>
<evidence type="ECO:0000259" key="12">
    <source>
        <dbReference type="PROSITE" id="PS50053"/>
    </source>
</evidence>
<dbReference type="SUPFAM" id="SSF54236">
    <property type="entry name" value="Ubiquitin-like"/>
    <property type="match status" value="1"/>
</dbReference>
<dbReference type="EMBL" id="JBGBPQ010000016">
    <property type="protein sequence ID" value="KAL1508591.1"/>
    <property type="molecule type" value="Genomic_DNA"/>
</dbReference>
<evidence type="ECO:0000256" key="4">
    <source>
        <dbReference type="ARBA" id="ARBA00008373"/>
    </source>
</evidence>
<comment type="caution">
    <text evidence="13">The sequence shown here is derived from an EMBL/GenBank/DDBJ whole genome shotgun (WGS) entry which is preliminary data.</text>
</comment>
<dbReference type="GO" id="GO:0006412">
    <property type="term" value="P:translation"/>
    <property type="evidence" value="ECO:0007669"/>
    <property type="project" value="InterPro"/>
</dbReference>
<comment type="similarity">
    <text evidence="5">In the C-terminal section; belongs to the eukaryotic ribosomal protein eL40 family.</text>
</comment>
<evidence type="ECO:0000256" key="5">
    <source>
        <dbReference type="ARBA" id="ARBA00010570"/>
    </source>
</evidence>
<dbReference type="Gene3D" id="3.10.20.90">
    <property type="entry name" value="Phosphatidylinositol 3-kinase Catalytic Subunit, Chain A, domain 1"/>
    <property type="match status" value="1"/>
</dbReference>
<dbReference type="GO" id="GO:1990904">
    <property type="term" value="C:ribonucleoprotein complex"/>
    <property type="evidence" value="ECO:0007669"/>
    <property type="project" value="UniProtKB-KW"/>
</dbReference>
<dbReference type="PRINTS" id="PR00348">
    <property type="entry name" value="UBIQUITIN"/>
</dbReference>
<evidence type="ECO:0000256" key="3">
    <source>
        <dbReference type="ARBA" id="ARBA00004496"/>
    </source>
</evidence>
<dbReference type="PANTHER" id="PTHR10666">
    <property type="entry name" value="UBIQUITIN"/>
    <property type="match status" value="1"/>
</dbReference>
<comment type="similarity">
    <text evidence="4">In the N-terminal section; belongs to the ubiquitin family.</text>
</comment>
<dbReference type="InterPro" id="IPR029071">
    <property type="entry name" value="Ubiquitin-like_domsf"/>
</dbReference>
<dbReference type="GO" id="GO:0003735">
    <property type="term" value="F:structural constituent of ribosome"/>
    <property type="evidence" value="ECO:0007669"/>
    <property type="project" value="InterPro"/>
</dbReference>
<dbReference type="Proteomes" id="UP001515480">
    <property type="component" value="Unassembled WGS sequence"/>
</dbReference>
<protein>
    <recommendedName>
        <fullName evidence="12">Ubiquitin-like domain-containing protein</fullName>
    </recommendedName>
</protein>
<dbReference type="Pfam" id="PF00240">
    <property type="entry name" value="ubiquitin"/>
    <property type="match status" value="1"/>
</dbReference>
<dbReference type="SMART" id="SM01377">
    <property type="entry name" value="Ribosomal_L40e"/>
    <property type="match status" value="1"/>
</dbReference>
<evidence type="ECO:0000256" key="2">
    <source>
        <dbReference type="ARBA" id="ARBA00004123"/>
    </source>
</evidence>
<comment type="function">
    <text evidence="1">Component of the 60S subunit of the ribosome.</text>
</comment>
<dbReference type="InterPro" id="IPR001975">
    <property type="entry name" value="Ribosomal_eL40_dom"/>
</dbReference>
<accession>A0AB34IX04</accession>
<dbReference type="FunFam" id="4.10.1060.50:FF:000001">
    <property type="entry name" value="ubiquitin-60S ribosomal protein L40"/>
    <property type="match status" value="1"/>
</dbReference>
<evidence type="ECO:0000313" key="14">
    <source>
        <dbReference type="Proteomes" id="UP001515480"/>
    </source>
</evidence>
<dbReference type="Pfam" id="PF01020">
    <property type="entry name" value="Ribosomal_L40e"/>
    <property type="match status" value="1"/>
</dbReference>
<proteinExistence type="inferred from homology"/>
<organism evidence="13 14">
    <name type="scientific">Prymnesium parvum</name>
    <name type="common">Toxic golden alga</name>
    <dbReference type="NCBI Taxonomy" id="97485"/>
    <lineage>
        <taxon>Eukaryota</taxon>
        <taxon>Haptista</taxon>
        <taxon>Haptophyta</taxon>
        <taxon>Prymnesiophyceae</taxon>
        <taxon>Prymnesiales</taxon>
        <taxon>Prymnesiaceae</taxon>
        <taxon>Prymnesium</taxon>
    </lineage>
</organism>
<evidence type="ECO:0000256" key="10">
    <source>
        <dbReference type="ARBA" id="ARBA00023274"/>
    </source>
</evidence>
<dbReference type="GO" id="GO:0005840">
    <property type="term" value="C:ribosome"/>
    <property type="evidence" value="ECO:0007669"/>
    <property type="project" value="UniProtKB-KW"/>
</dbReference>
<dbReference type="InterPro" id="IPR050158">
    <property type="entry name" value="Ubiquitin_ubiquitin-like"/>
</dbReference>
<dbReference type="Gene3D" id="4.10.1060.50">
    <property type="match status" value="1"/>
</dbReference>
<keyword evidence="7" id="KW-1017">Isopeptide bond</keyword>